<keyword evidence="3" id="KW-1185">Reference proteome</keyword>
<feature type="region of interest" description="Disordered" evidence="1">
    <location>
        <begin position="402"/>
        <end position="454"/>
    </location>
</feature>
<dbReference type="KEGG" id="lmat:92517815"/>
<feature type="compositionally biased region" description="Basic and acidic residues" evidence="1">
    <location>
        <begin position="301"/>
        <end position="315"/>
    </location>
</feature>
<feature type="compositionally biased region" description="Low complexity" evidence="1">
    <location>
        <begin position="121"/>
        <end position="136"/>
    </location>
</feature>
<reference evidence="3" key="1">
    <citation type="journal article" date="2021" name="Microbiol. Resour. Announc.">
        <title>LGAAP: Leishmaniinae Genome Assembly and Annotation Pipeline.</title>
        <authorList>
            <person name="Almutairi H."/>
            <person name="Urbaniak M.D."/>
            <person name="Bates M.D."/>
            <person name="Jariyapan N."/>
            <person name="Kwakye-Nuako G."/>
            <person name="Thomaz-Soccol V."/>
            <person name="Al-Salem W.S."/>
            <person name="Dillon R.J."/>
            <person name="Bates P.A."/>
            <person name="Gatherer D."/>
        </authorList>
    </citation>
    <scope>NUCLEOTIDE SEQUENCE [LARGE SCALE GENOMIC DNA]</scope>
</reference>
<dbReference type="OrthoDB" id="266737at2759"/>
<dbReference type="RefSeq" id="XP_067181159.1">
    <property type="nucleotide sequence ID" value="XM_067325303.1"/>
</dbReference>
<accession>A0A836GRB1</accession>
<dbReference type="AlphaFoldDB" id="A0A836GRB1"/>
<feature type="region of interest" description="Disordered" evidence="1">
    <location>
        <begin position="121"/>
        <end position="179"/>
    </location>
</feature>
<protein>
    <submittedName>
        <fullName evidence="2">Uncharacterized protein</fullName>
    </submittedName>
</protein>
<feature type="region of interest" description="Disordered" evidence="1">
    <location>
        <begin position="300"/>
        <end position="333"/>
    </location>
</feature>
<feature type="region of interest" description="Disordered" evidence="1">
    <location>
        <begin position="14"/>
        <end position="41"/>
    </location>
</feature>
<feature type="compositionally biased region" description="Basic and acidic residues" evidence="1">
    <location>
        <begin position="402"/>
        <end position="414"/>
    </location>
</feature>
<comment type="caution">
    <text evidence="2">The sequence shown here is derived from an EMBL/GenBank/DDBJ whole genome shotgun (WGS) entry which is preliminary data.</text>
</comment>
<evidence type="ECO:0000256" key="1">
    <source>
        <dbReference type="SAM" id="MobiDB-lite"/>
    </source>
</evidence>
<organism evidence="2 3">
    <name type="scientific">Leishmania martiniquensis</name>
    <dbReference type="NCBI Taxonomy" id="1580590"/>
    <lineage>
        <taxon>Eukaryota</taxon>
        <taxon>Discoba</taxon>
        <taxon>Euglenozoa</taxon>
        <taxon>Kinetoplastea</taxon>
        <taxon>Metakinetoplastina</taxon>
        <taxon>Trypanosomatida</taxon>
        <taxon>Trypanosomatidae</taxon>
        <taxon>Leishmaniinae</taxon>
        <taxon>Leishmania</taxon>
    </lineage>
</organism>
<proteinExistence type="predicted"/>
<reference evidence="3" key="2">
    <citation type="journal article" date="2021" name="Sci. Data">
        <title>Chromosome-scale genome sequencing, assembly and annotation of six genomes from subfamily Leishmaniinae.</title>
        <authorList>
            <person name="Almutairi H."/>
            <person name="Urbaniak M.D."/>
            <person name="Bates M.D."/>
            <person name="Jariyapan N."/>
            <person name="Kwakye-Nuako G."/>
            <person name="Thomaz Soccol V."/>
            <person name="Al-Salem W.S."/>
            <person name="Dillon R.J."/>
            <person name="Bates P.A."/>
            <person name="Gatherer D."/>
        </authorList>
    </citation>
    <scope>NUCLEOTIDE SEQUENCE [LARGE SCALE GENOMIC DNA]</scope>
</reference>
<feature type="compositionally biased region" description="Low complexity" evidence="1">
    <location>
        <begin position="320"/>
        <end position="332"/>
    </location>
</feature>
<dbReference type="GeneID" id="92517815"/>
<evidence type="ECO:0000313" key="2">
    <source>
        <dbReference type="EMBL" id="KAG5486702.1"/>
    </source>
</evidence>
<feature type="compositionally biased region" description="Polar residues" evidence="1">
    <location>
        <begin position="14"/>
        <end position="27"/>
    </location>
</feature>
<name>A0A836GRB1_9TRYP</name>
<feature type="compositionally biased region" description="Basic and acidic residues" evidence="1">
    <location>
        <begin position="422"/>
        <end position="438"/>
    </location>
</feature>
<evidence type="ECO:0000313" key="3">
    <source>
        <dbReference type="Proteomes" id="UP000673552"/>
    </source>
</evidence>
<sequence>MWLPTKRRLSTMSNNRHYSSTSFSSSDALGESSDGGTRSYTGSYSHDSEGFSSYDYTSTVFTSPSAVTITAAAASSFSSAVDSSPTNAHLDVLTPLSAYSRSSTPLSRAWTHSAVYVPDASGDSTAKGASASAAGSHHGEKVTAAVAQRKMSPAETASPSSIPVCDTGTPRRAPWLPTGASSLLSGATAAATAAGRPPMLPAALAPFSDRAAAATTLSSNRSSKERMLRYPWAPIGSGTTTHTTGEGGSRVGLGLSALDTIRTVPIVPPPPEESQRRCEDGKLPYPSHITYRMVSILSPARRSDGAAGEDRRGDGEGAFGERTGPATATATAARKRKTSFTFCGFFRRCCGQAPRTSEDHAAMRQRPHYCLRNHHVPLVNFRTTRAPGISTEGIRKALRTTEEAAGHHGFRDDMMDMGAPSRRQETAERPPSGLRRDPSYAFAPQAGGSGGSIFMRDGDPQSYWIAHMRELASVRLEPIEVE</sequence>
<dbReference type="Proteomes" id="UP000673552">
    <property type="component" value="Unassembled WGS sequence"/>
</dbReference>
<gene>
    <name evidence="2" type="ORF">LSCM1_07956</name>
</gene>
<dbReference type="EMBL" id="JAFEUZ010000006">
    <property type="protein sequence ID" value="KAG5486702.1"/>
    <property type="molecule type" value="Genomic_DNA"/>
</dbReference>